<gene>
    <name evidence="1" type="ORF">NERG_01137</name>
</gene>
<sequence>MQKIEKEHPIADYEKHSNQFLLWFICCVKNNNPKIFPTVVESCCDLIDIAETEKTDSLYFYFKWGIDIDLSELFEEIKSILCVEDSKFEC</sequence>
<dbReference type="HOGENOM" id="CLU_2441382_0_0_1"/>
<dbReference type="Proteomes" id="UP000005622">
    <property type="component" value="Unassembled WGS sequence"/>
</dbReference>
<proteinExistence type="predicted"/>
<name>H8ZCZ0_NEMA1</name>
<dbReference type="EMBL" id="JH604635">
    <property type="protein sequence ID" value="EHY65530.1"/>
    <property type="molecule type" value="Genomic_DNA"/>
</dbReference>
<organism evidence="1">
    <name type="scientific">Nematocida ausubeli (strain ATCC PRA-371 / ERTm2)</name>
    <name type="common">Nematode killer fungus</name>
    <dbReference type="NCBI Taxonomy" id="1913371"/>
    <lineage>
        <taxon>Eukaryota</taxon>
        <taxon>Fungi</taxon>
        <taxon>Fungi incertae sedis</taxon>
        <taxon>Microsporidia</taxon>
        <taxon>Nematocida</taxon>
    </lineage>
</organism>
<accession>H8ZCZ0</accession>
<evidence type="ECO:0000313" key="1">
    <source>
        <dbReference type="EMBL" id="EHY65530.1"/>
    </source>
</evidence>
<protein>
    <submittedName>
        <fullName evidence="1">Uncharacterized protein</fullName>
    </submittedName>
</protein>
<reference evidence="1" key="1">
    <citation type="submission" date="2011-03" db="EMBL/GenBank/DDBJ databases">
        <title>The Genome Sequence of Nematocida sp1 strain ERTm2.</title>
        <authorList>
            <consortium name="The Broad Institute Genome Sequencing Platform"/>
            <consortium name="The Broad Institute Genome Sequencing Center for Infectious Disease"/>
            <person name="Cuomo C."/>
            <person name="Troemel E."/>
            <person name="Young S.K."/>
            <person name="Zeng Q."/>
            <person name="Gargeya S."/>
            <person name="Fitzgerald M."/>
            <person name="Haas B."/>
            <person name="Abouelleil A."/>
            <person name="Alvarado L."/>
            <person name="Arachchi H.M."/>
            <person name="Berlin A."/>
            <person name="Brown A."/>
            <person name="Chapman S.B."/>
            <person name="Chen Z."/>
            <person name="Dunbar C."/>
            <person name="Freedman E."/>
            <person name="Gearin G."/>
            <person name="Gellesch M."/>
            <person name="Goldberg J."/>
            <person name="Griggs A."/>
            <person name="Gujja S."/>
            <person name="Heilman E.R."/>
            <person name="Heiman D."/>
            <person name="Howarth C."/>
            <person name="Larson L."/>
            <person name="Lui A."/>
            <person name="MacDonald P.J.P."/>
            <person name="Mehta T."/>
            <person name="Montmayeur A."/>
            <person name="Murphy C."/>
            <person name="Neiman D."/>
            <person name="Pearson M."/>
            <person name="Priest M."/>
            <person name="Roberts A."/>
            <person name="Saif S."/>
            <person name="Shea T."/>
            <person name="Shenoy N."/>
            <person name="Sisk P."/>
            <person name="Stolte C."/>
            <person name="Sykes S."/>
            <person name="White J."/>
            <person name="Yandava C."/>
            <person name="Wortman J."/>
            <person name="Nusbaum C."/>
            <person name="Birren B."/>
        </authorList>
    </citation>
    <scope>NUCLEOTIDE SEQUENCE</scope>
    <source>
        <strain evidence="1">ERTm2</strain>
    </source>
</reference>
<dbReference type="AlphaFoldDB" id="H8ZCZ0"/>